<sequence>MVDDTRRRAEDSPPDNRKLQPTRRTVLGATGAAAVAALAGCSGVLGEDPPAYADDMLAADGDGVFAVHLDAEWLRTDDGDRPYAEELPDAVDPSLGVDGTVAEVDPLIGYPIGGLLVASLTVSFGAAPYGFGDELLAPFGDDVPDTEAEPEDGSGDDIADGDEANGGADGDADAPADEDDGGTDIDESVRIDSILVADGVGVFRGAFDARAIVAASDGFELADERGAFDVYEGTDDGLFGTEGLAFAVADDVVVVSLTDEGDIDAALDIVAGDESGLTGDDDAAWALATAGEGHITLGAWGIDPDEAAAETAIEGGESLDAATGLVSSLTLGPEEGSATLAAVYPEGDAPERAAHENDIGTSASTRDIDIDGDRLTVDGRWRVPADD</sequence>
<dbReference type="AlphaFoldDB" id="A0A1U7EYL8"/>
<evidence type="ECO:0000256" key="1">
    <source>
        <dbReference type="SAM" id="MobiDB-lite"/>
    </source>
</evidence>
<dbReference type="PROSITE" id="PS51318">
    <property type="entry name" value="TAT"/>
    <property type="match status" value="1"/>
</dbReference>
<protein>
    <submittedName>
        <fullName evidence="2">Uncharacterized protein</fullName>
    </submittedName>
</protein>
<dbReference type="KEGG" id="nph:NP_4458A"/>
<dbReference type="OrthoDB" id="236836at2157"/>
<feature type="compositionally biased region" description="Acidic residues" evidence="1">
    <location>
        <begin position="142"/>
        <end position="163"/>
    </location>
</feature>
<keyword evidence="3" id="KW-1185">Reference proteome</keyword>
<organism evidence="2 3">
    <name type="scientific">Natronomonas pharaonis (strain ATCC 35678 / DSM 2160 / CIP 103997 / JCM 8858 / NBRC 14720 / NCIMB 2260 / Gabara)</name>
    <name type="common">Halobacterium pharaonis</name>
    <dbReference type="NCBI Taxonomy" id="348780"/>
    <lineage>
        <taxon>Archaea</taxon>
        <taxon>Methanobacteriati</taxon>
        <taxon>Methanobacteriota</taxon>
        <taxon>Stenosarchaea group</taxon>
        <taxon>Halobacteria</taxon>
        <taxon>Halobacteriales</taxon>
        <taxon>Natronomonadaceae</taxon>
        <taxon>Natronomonas</taxon>
    </lineage>
</organism>
<proteinExistence type="predicted"/>
<dbReference type="eggNOG" id="arCOG09132">
    <property type="taxonomic scope" value="Archaea"/>
</dbReference>
<feature type="region of interest" description="Disordered" evidence="1">
    <location>
        <begin position="1"/>
        <end position="20"/>
    </location>
</feature>
<feature type="compositionally biased region" description="Basic and acidic residues" evidence="1">
    <location>
        <begin position="1"/>
        <end position="18"/>
    </location>
</feature>
<dbReference type="InterPro" id="IPR006311">
    <property type="entry name" value="TAT_signal"/>
</dbReference>
<dbReference type="STRING" id="348780.NP_4458A"/>
<accession>A0A1U7EYL8</accession>
<name>A0A1U7EYL8_NATPD</name>
<evidence type="ECO:0000313" key="2">
    <source>
        <dbReference type="EMBL" id="CAI50320.1"/>
    </source>
</evidence>
<dbReference type="EMBL" id="CR936257">
    <property type="protein sequence ID" value="CAI50320.1"/>
    <property type="molecule type" value="Genomic_DNA"/>
</dbReference>
<dbReference type="HOGENOM" id="CLU_712931_0_0_2"/>
<evidence type="ECO:0000313" key="3">
    <source>
        <dbReference type="Proteomes" id="UP000002698"/>
    </source>
</evidence>
<dbReference type="EnsemblBacteria" id="CAI50320">
    <property type="protein sequence ID" value="CAI50320"/>
    <property type="gene ID" value="NP_4458A"/>
</dbReference>
<reference evidence="2 3" key="1">
    <citation type="journal article" date="2005" name="Genome Res.">
        <title>Living with two extremes: conclusions from the genome sequence of Natronomonas pharaonis.</title>
        <authorList>
            <person name="Falb M."/>
            <person name="Pfeiffer F."/>
            <person name="Palm P."/>
            <person name="Rodewald K."/>
            <person name="Hickmann V."/>
            <person name="Tittor J."/>
            <person name="Oesterhelt D."/>
        </authorList>
    </citation>
    <scope>NUCLEOTIDE SEQUENCE [LARGE SCALE GENOMIC DNA]</scope>
    <source>
        <strain evidence="3">ATCC 35678 / DSM 2160 / CIP 103997 / JCM 8858 / NBRC 14720 / NCIMB 2260 / Gabara</strain>
    </source>
</reference>
<dbReference type="RefSeq" id="WP_011323935.1">
    <property type="nucleotide sequence ID" value="NC_007426.1"/>
</dbReference>
<gene>
    <name evidence="2" type="ordered locus">NP_4458A</name>
</gene>
<feature type="compositionally biased region" description="Acidic residues" evidence="1">
    <location>
        <begin position="170"/>
        <end position="185"/>
    </location>
</feature>
<dbReference type="Proteomes" id="UP000002698">
    <property type="component" value="Chromosome"/>
</dbReference>
<dbReference type="GeneID" id="3702068"/>
<feature type="region of interest" description="Disordered" evidence="1">
    <location>
        <begin position="138"/>
        <end position="185"/>
    </location>
</feature>